<evidence type="ECO:0000313" key="1">
    <source>
        <dbReference type="EMBL" id="GFD51944.1"/>
    </source>
</evidence>
<feature type="non-terminal residue" evidence="1">
    <location>
        <position position="110"/>
    </location>
</feature>
<proteinExistence type="predicted"/>
<protein>
    <submittedName>
        <fullName evidence="1">Uncharacterized protein</fullName>
    </submittedName>
</protein>
<accession>A0A699X5M1</accession>
<dbReference type="AlphaFoldDB" id="A0A699X5M1"/>
<feature type="non-terminal residue" evidence="1">
    <location>
        <position position="1"/>
    </location>
</feature>
<sequence length="110" mass="11975">QDQVALAFRGAWVRQTNVRIQSGDLAFRVLRVIRDVGFGLAVHRRTRGFAAAEDRFLFLQRGTVPALDEVADDAHGLIAAVGGPGRFVAARLHPDQLVHGLLVVRIGVGR</sequence>
<organism evidence="1">
    <name type="scientific">Tanacetum cinerariifolium</name>
    <name type="common">Dalmatian daisy</name>
    <name type="synonym">Chrysanthemum cinerariifolium</name>
    <dbReference type="NCBI Taxonomy" id="118510"/>
    <lineage>
        <taxon>Eukaryota</taxon>
        <taxon>Viridiplantae</taxon>
        <taxon>Streptophyta</taxon>
        <taxon>Embryophyta</taxon>
        <taxon>Tracheophyta</taxon>
        <taxon>Spermatophyta</taxon>
        <taxon>Magnoliopsida</taxon>
        <taxon>eudicotyledons</taxon>
        <taxon>Gunneridae</taxon>
        <taxon>Pentapetalae</taxon>
        <taxon>asterids</taxon>
        <taxon>campanulids</taxon>
        <taxon>Asterales</taxon>
        <taxon>Asteraceae</taxon>
        <taxon>Asteroideae</taxon>
        <taxon>Anthemideae</taxon>
        <taxon>Anthemidinae</taxon>
        <taxon>Tanacetum</taxon>
    </lineage>
</organism>
<reference evidence="1" key="1">
    <citation type="journal article" date="2019" name="Sci. Rep.">
        <title>Draft genome of Tanacetum cinerariifolium, the natural source of mosquito coil.</title>
        <authorList>
            <person name="Yamashiro T."/>
            <person name="Shiraishi A."/>
            <person name="Satake H."/>
            <person name="Nakayama K."/>
        </authorList>
    </citation>
    <scope>NUCLEOTIDE SEQUENCE</scope>
</reference>
<gene>
    <name evidence="1" type="ORF">Tci_923913</name>
</gene>
<name>A0A699X5M1_TANCI</name>
<comment type="caution">
    <text evidence="1">The sequence shown here is derived from an EMBL/GenBank/DDBJ whole genome shotgun (WGS) entry which is preliminary data.</text>
</comment>
<dbReference type="EMBL" id="BKCJ011776219">
    <property type="protein sequence ID" value="GFD51944.1"/>
    <property type="molecule type" value="Genomic_DNA"/>
</dbReference>